<dbReference type="EMBL" id="GBXM01062368">
    <property type="protein sequence ID" value="JAH46209.1"/>
    <property type="molecule type" value="Transcribed_RNA"/>
</dbReference>
<protein>
    <submittedName>
        <fullName evidence="1">Uncharacterized protein</fullName>
    </submittedName>
</protein>
<sequence length="38" mass="4203">MAPWTQVKHQTQRQGPVCTSAQTEVVFGANIEPVFTKS</sequence>
<name>A0A0E9SXX3_ANGAN</name>
<organism evidence="1">
    <name type="scientific">Anguilla anguilla</name>
    <name type="common">European freshwater eel</name>
    <name type="synonym">Muraena anguilla</name>
    <dbReference type="NCBI Taxonomy" id="7936"/>
    <lineage>
        <taxon>Eukaryota</taxon>
        <taxon>Metazoa</taxon>
        <taxon>Chordata</taxon>
        <taxon>Craniata</taxon>
        <taxon>Vertebrata</taxon>
        <taxon>Euteleostomi</taxon>
        <taxon>Actinopterygii</taxon>
        <taxon>Neopterygii</taxon>
        <taxon>Teleostei</taxon>
        <taxon>Anguilliformes</taxon>
        <taxon>Anguillidae</taxon>
        <taxon>Anguilla</taxon>
    </lineage>
</organism>
<evidence type="ECO:0000313" key="1">
    <source>
        <dbReference type="EMBL" id="JAH46209.1"/>
    </source>
</evidence>
<reference evidence="1" key="2">
    <citation type="journal article" date="2015" name="Fish Shellfish Immunol.">
        <title>Early steps in the European eel (Anguilla anguilla)-Vibrio vulnificus interaction in the gills: Role of the RtxA13 toxin.</title>
        <authorList>
            <person name="Callol A."/>
            <person name="Pajuelo D."/>
            <person name="Ebbesson L."/>
            <person name="Teles M."/>
            <person name="MacKenzie S."/>
            <person name="Amaro C."/>
        </authorList>
    </citation>
    <scope>NUCLEOTIDE SEQUENCE</scope>
</reference>
<dbReference type="AlphaFoldDB" id="A0A0E9SXX3"/>
<reference evidence="1" key="1">
    <citation type="submission" date="2014-11" db="EMBL/GenBank/DDBJ databases">
        <authorList>
            <person name="Amaro Gonzalez C."/>
        </authorList>
    </citation>
    <scope>NUCLEOTIDE SEQUENCE</scope>
</reference>
<proteinExistence type="predicted"/>
<accession>A0A0E9SXX3</accession>